<dbReference type="EMBL" id="CGCX01003677">
    <property type="protein sequence ID" value="CFS23180.1"/>
    <property type="molecule type" value="Genomic_DNA"/>
</dbReference>
<sequence>MFGGRVIVAGEQLGDGPVPDQSPSPANAFGQIVEFSGGLGHIAEIQQRADFH</sequence>
<organism evidence="1 2">
    <name type="scientific">Mycobacterium tuberculosis</name>
    <dbReference type="NCBI Taxonomy" id="1773"/>
    <lineage>
        <taxon>Bacteria</taxon>
        <taxon>Bacillati</taxon>
        <taxon>Actinomycetota</taxon>
        <taxon>Actinomycetes</taxon>
        <taxon>Mycobacteriales</taxon>
        <taxon>Mycobacteriaceae</taxon>
        <taxon>Mycobacterium</taxon>
        <taxon>Mycobacterium tuberculosis complex</taxon>
    </lineage>
</organism>
<dbReference type="AlphaFoldDB" id="A0A654U8U6"/>
<evidence type="ECO:0000313" key="2">
    <source>
        <dbReference type="Proteomes" id="UP000046680"/>
    </source>
</evidence>
<gene>
    <name evidence="1" type="ORF">ERS007657_04613</name>
</gene>
<dbReference type="Proteomes" id="UP000046680">
    <property type="component" value="Unassembled WGS sequence"/>
</dbReference>
<proteinExistence type="predicted"/>
<evidence type="ECO:0000313" key="1">
    <source>
        <dbReference type="EMBL" id="CFS23180.1"/>
    </source>
</evidence>
<reference evidence="1 2" key="1">
    <citation type="submission" date="2015-03" db="EMBL/GenBank/DDBJ databases">
        <authorList>
            <consortium name="Pathogen Informatics"/>
        </authorList>
    </citation>
    <scope>NUCLEOTIDE SEQUENCE [LARGE SCALE GENOMIC DNA]</scope>
    <source>
        <strain evidence="1 2">C09601061</strain>
    </source>
</reference>
<accession>A0A654U8U6</accession>
<name>A0A654U8U6_MYCTX</name>
<protein>
    <submittedName>
        <fullName evidence="1">Uncharacterized protein</fullName>
    </submittedName>
</protein>